<feature type="domain" description="Knr4/Smi1-like" evidence="1">
    <location>
        <begin position="28"/>
        <end position="152"/>
    </location>
</feature>
<dbReference type="SMART" id="SM00860">
    <property type="entry name" value="SMI1_KNR4"/>
    <property type="match status" value="1"/>
</dbReference>
<dbReference type="InterPro" id="IPR037883">
    <property type="entry name" value="Knr4/Smi1-like_sf"/>
</dbReference>
<gene>
    <name evidence="2" type="ORF">GCM10010255_47850</name>
</gene>
<organism evidence="2 3">
    <name type="scientific">Streptomyces coeruleofuscus</name>
    <dbReference type="NCBI Taxonomy" id="66879"/>
    <lineage>
        <taxon>Bacteria</taxon>
        <taxon>Bacillati</taxon>
        <taxon>Actinomycetota</taxon>
        <taxon>Actinomycetes</taxon>
        <taxon>Kitasatosporales</taxon>
        <taxon>Streptomycetaceae</taxon>
        <taxon>Streptomyces</taxon>
    </lineage>
</organism>
<dbReference type="Proteomes" id="UP001499986">
    <property type="component" value="Unassembled WGS sequence"/>
</dbReference>
<evidence type="ECO:0000313" key="2">
    <source>
        <dbReference type="EMBL" id="GAA2407075.1"/>
    </source>
</evidence>
<proteinExistence type="predicted"/>
<name>A0ABN3ILL0_9ACTN</name>
<dbReference type="InterPro" id="IPR018958">
    <property type="entry name" value="Knr4/Smi1-like_dom"/>
</dbReference>
<dbReference type="Gene3D" id="3.40.1580.10">
    <property type="entry name" value="SMI1/KNR4-like"/>
    <property type="match status" value="1"/>
</dbReference>
<evidence type="ECO:0000313" key="3">
    <source>
        <dbReference type="Proteomes" id="UP001499986"/>
    </source>
</evidence>
<protein>
    <recommendedName>
        <fullName evidence="1">Knr4/Smi1-like domain-containing protein</fullName>
    </recommendedName>
</protein>
<comment type="caution">
    <text evidence="2">The sequence shown here is derived from an EMBL/GenBank/DDBJ whole genome shotgun (WGS) entry which is preliminary data.</text>
</comment>
<dbReference type="Pfam" id="PF14567">
    <property type="entry name" value="SUKH_5"/>
    <property type="match status" value="1"/>
</dbReference>
<keyword evidence="3" id="KW-1185">Reference proteome</keyword>
<reference evidence="2 3" key="1">
    <citation type="journal article" date="2019" name="Int. J. Syst. Evol. Microbiol.">
        <title>The Global Catalogue of Microorganisms (GCM) 10K type strain sequencing project: providing services to taxonomists for standard genome sequencing and annotation.</title>
        <authorList>
            <consortium name="The Broad Institute Genomics Platform"/>
            <consortium name="The Broad Institute Genome Sequencing Center for Infectious Disease"/>
            <person name="Wu L."/>
            <person name="Ma J."/>
        </authorList>
    </citation>
    <scope>NUCLEOTIDE SEQUENCE [LARGE SCALE GENOMIC DNA]</scope>
    <source>
        <strain evidence="2 3">JCM 4358</strain>
    </source>
</reference>
<dbReference type="SUPFAM" id="SSF160631">
    <property type="entry name" value="SMI1/KNR4-like"/>
    <property type="match status" value="1"/>
</dbReference>
<accession>A0ABN3ILL0</accession>
<sequence>MTTSAIEASEQVIRLVRENEGFANHADGCTPAMIERAERELGLAFPPSYLRLLEEFGTWEIGAKEFLGVYQTPARRDALLGTVADTLGDRVALGLPHHLMVIMHDDVWDVVVLDTSLPDKNREFPVYAWNPGVLDGGLMEKVADDFGSFALAECRQALKTADAMSRAVDG</sequence>
<dbReference type="EMBL" id="BAAASE010000006">
    <property type="protein sequence ID" value="GAA2407075.1"/>
    <property type="molecule type" value="Genomic_DNA"/>
</dbReference>
<evidence type="ECO:0000259" key="1">
    <source>
        <dbReference type="SMART" id="SM00860"/>
    </source>
</evidence>